<feature type="compositionally biased region" description="Acidic residues" evidence="1">
    <location>
        <begin position="324"/>
        <end position="334"/>
    </location>
</feature>
<name>A0ABR3Z7A5_9PEZI</name>
<dbReference type="InterPro" id="IPR052594">
    <property type="entry name" value="J_domain-containing_protein"/>
</dbReference>
<accession>A0ABR3Z7A5</accession>
<feature type="compositionally biased region" description="Basic residues" evidence="1">
    <location>
        <begin position="255"/>
        <end position="271"/>
    </location>
</feature>
<dbReference type="InterPro" id="IPR018253">
    <property type="entry name" value="DnaJ_domain_CS"/>
</dbReference>
<evidence type="ECO:0000259" key="2">
    <source>
        <dbReference type="PROSITE" id="PS50076"/>
    </source>
</evidence>
<sequence>MDSDSESPSSDNHDLDAGEPPVIDPYAVLGLDRAASPTTDQVKSAYRKAALRCHPDKVAPEQRDQAHKDFQEVALAYAVLSDPGRRKRYDETGSTAESVVDSDGFSWSDFYRAAFADAVNPDAIETFAAKYKKSDEEKGDVLAAYTRYKGNMDGVYESVMLSNVLEDDERFRGIIDEAIAAGDVKSFSKYTNETAASKKARVAAAKDESNEAEEYAKELGVHDKLFGKGRRGVVVEDEDEDEDEMGESTSPPPPKKGKGSNKAAKAAKGKKKVDDQAGLAALIRGRQQERSANFLDNLAAKYGATEQKKKKGKGKGGKKRSAVDEDEDEDEPSEEAFQAAAARLKNGKKAKR</sequence>
<reference evidence="3 4" key="1">
    <citation type="journal article" date="2024" name="IMA Fungus">
        <title>IMA Genome - F19 : A genome assembly and annotation guide to empower mycologists, including annotated draft genome sequences of Ceratocystis pirilliformis, Diaporthe australafricana, Fusarium ophioides, Paecilomyces lecythidis, and Sporothrix stenoceras.</title>
        <authorList>
            <person name="Aylward J."/>
            <person name="Wilson A.M."/>
            <person name="Visagie C.M."/>
            <person name="Spraker J."/>
            <person name="Barnes I."/>
            <person name="Buitendag C."/>
            <person name="Ceriani C."/>
            <person name="Del Mar Angel L."/>
            <person name="du Plessis D."/>
            <person name="Fuchs T."/>
            <person name="Gasser K."/>
            <person name="Kramer D."/>
            <person name="Li W."/>
            <person name="Munsamy K."/>
            <person name="Piso A."/>
            <person name="Price J.L."/>
            <person name="Sonnekus B."/>
            <person name="Thomas C."/>
            <person name="van der Nest A."/>
            <person name="van Dijk A."/>
            <person name="van Heerden A."/>
            <person name="van Vuuren N."/>
            <person name="Yilmaz N."/>
            <person name="Duong T.A."/>
            <person name="van der Merwe N.A."/>
            <person name="Wingfield M.J."/>
            <person name="Wingfield B.D."/>
        </authorList>
    </citation>
    <scope>NUCLEOTIDE SEQUENCE [LARGE SCALE GENOMIC DNA]</scope>
    <source>
        <strain evidence="3 4">CMW 5346</strain>
    </source>
</reference>
<keyword evidence="4" id="KW-1185">Reference proteome</keyword>
<dbReference type="SUPFAM" id="SSF46565">
    <property type="entry name" value="Chaperone J-domain"/>
    <property type="match status" value="1"/>
</dbReference>
<dbReference type="Pfam" id="PF23302">
    <property type="entry name" value="HTH_DNAJC9"/>
    <property type="match status" value="1"/>
</dbReference>
<feature type="compositionally biased region" description="Basic residues" evidence="1">
    <location>
        <begin position="308"/>
        <end position="320"/>
    </location>
</feature>
<comment type="caution">
    <text evidence="3">The sequence shown here is derived from an EMBL/GenBank/DDBJ whole genome shotgun (WGS) entry which is preliminary data.</text>
</comment>
<dbReference type="PROSITE" id="PS00636">
    <property type="entry name" value="DNAJ_1"/>
    <property type="match status" value="1"/>
</dbReference>
<dbReference type="PRINTS" id="PR00625">
    <property type="entry name" value="JDOMAIN"/>
</dbReference>
<dbReference type="Pfam" id="PF00226">
    <property type="entry name" value="DnaJ"/>
    <property type="match status" value="1"/>
</dbReference>
<dbReference type="PROSITE" id="PS50076">
    <property type="entry name" value="DNAJ_2"/>
    <property type="match status" value="1"/>
</dbReference>
<dbReference type="EMBL" id="JAWCUI010000024">
    <property type="protein sequence ID" value="KAL1896159.1"/>
    <property type="molecule type" value="Genomic_DNA"/>
</dbReference>
<feature type="region of interest" description="Disordered" evidence="1">
    <location>
        <begin position="230"/>
        <end position="276"/>
    </location>
</feature>
<dbReference type="InterPro" id="IPR001623">
    <property type="entry name" value="DnaJ_domain"/>
</dbReference>
<feature type="region of interest" description="Disordered" evidence="1">
    <location>
        <begin position="1"/>
        <end position="23"/>
    </location>
</feature>
<dbReference type="InterPro" id="IPR036869">
    <property type="entry name" value="J_dom_sf"/>
</dbReference>
<organism evidence="3 4">
    <name type="scientific">Sporothrix stenoceras</name>
    <dbReference type="NCBI Taxonomy" id="5173"/>
    <lineage>
        <taxon>Eukaryota</taxon>
        <taxon>Fungi</taxon>
        <taxon>Dikarya</taxon>
        <taxon>Ascomycota</taxon>
        <taxon>Pezizomycotina</taxon>
        <taxon>Sordariomycetes</taxon>
        <taxon>Sordariomycetidae</taxon>
        <taxon>Ophiostomatales</taxon>
        <taxon>Ophiostomataceae</taxon>
        <taxon>Sporothrix</taxon>
    </lineage>
</organism>
<feature type="compositionally biased region" description="Acidic residues" evidence="1">
    <location>
        <begin position="235"/>
        <end position="246"/>
    </location>
</feature>
<feature type="region of interest" description="Disordered" evidence="1">
    <location>
        <begin position="300"/>
        <end position="352"/>
    </location>
</feature>
<protein>
    <recommendedName>
        <fullName evidence="2">J domain-containing protein</fullName>
    </recommendedName>
</protein>
<evidence type="ECO:0000256" key="1">
    <source>
        <dbReference type="SAM" id="MobiDB-lite"/>
    </source>
</evidence>
<dbReference type="PANTHER" id="PTHR44144">
    <property type="entry name" value="DNAJ HOMOLOG SUBFAMILY C MEMBER 9"/>
    <property type="match status" value="1"/>
</dbReference>
<proteinExistence type="predicted"/>
<evidence type="ECO:0000313" key="4">
    <source>
        <dbReference type="Proteomes" id="UP001583186"/>
    </source>
</evidence>
<dbReference type="CDD" id="cd06257">
    <property type="entry name" value="DnaJ"/>
    <property type="match status" value="1"/>
</dbReference>
<dbReference type="Gene3D" id="1.10.287.110">
    <property type="entry name" value="DnaJ domain"/>
    <property type="match status" value="1"/>
</dbReference>
<feature type="domain" description="J" evidence="2">
    <location>
        <begin position="24"/>
        <end position="93"/>
    </location>
</feature>
<evidence type="ECO:0000313" key="3">
    <source>
        <dbReference type="EMBL" id="KAL1896159.1"/>
    </source>
</evidence>
<dbReference type="Proteomes" id="UP001583186">
    <property type="component" value="Unassembled WGS sequence"/>
</dbReference>
<feature type="compositionally biased region" description="Polar residues" evidence="1">
    <location>
        <begin position="1"/>
        <end position="10"/>
    </location>
</feature>
<gene>
    <name evidence="3" type="ORF">Sste5346_004902</name>
</gene>
<dbReference type="SMART" id="SM00271">
    <property type="entry name" value="DnaJ"/>
    <property type="match status" value="1"/>
</dbReference>
<dbReference type="InterPro" id="IPR056453">
    <property type="entry name" value="HTH_DNAJC9"/>
</dbReference>
<dbReference type="PANTHER" id="PTHR44144:SF1">
    <property type="entry name" value="DNAJ HOMOLOG SUBFAMILY C MEMBER 9"/>
    <property type="match status" value="1"/>
</dbReference>